<evidence type="ECO:0000313" key="3">
    <source>
        <dbReference type="EMBL" id="RMI24997.1"/>
    </source>
</evidence>
<dbReference type="EMBL" id="RAQU01000010">
    <property type="protein sequence ID" value="RKK05783.1"/>
    <property type="molecule type" value="Genomic_DNA"/>
</dbReference>
<organism evidence="2 5">
    <name type="scientific">Teichococcus wenyumeiae</name>
    <dbReference type="NCBI Taxonomy" id="2478470"/>
    <lineage>
        <taxon>Bacteria</taxon>
        <taxon>Pseudomonadati</taxon>
        <taxon>Pseudomonadota</taxon>
        <taxon>Alphaproteobacteria</taxon>
        <taxon>Acetobacterales</taxon>
        <taxon>Roseomonadaceae</taxon>
        <taxon>Roseomonas</taxon>
    </lineage>
</organism>
<reference evidence="2 5" key="1">
    <citation type="submission" date="2018-09" db="EMBL/GenBank/DDBJ databases">
        <title>Roseomonas sp. nov., isolated from feces of Tibetan antelopes in the Qinghai-Tibet plateau, China.</title>
        <authorList>
            <person name="Tian Z."/>
        </authorList>
    </citation>
    <scope>NUCLEOTIDE SEQUENCE [LARGE SCALE GENOMIC DNA]</scope>
    <source>
        <strain evidence="3 4">Z23</strain>
        <strain evidence="2 5">Z24</strain>
    </source>
</reference>
<evidence type="ECO:0000313" key="5">
    <source>
        <dbReference type="Proteomes" id="UP000278036"/>
    </source>
</evidence>
<sequence length="344" mass="37622">MAEPRRAGRPAPGRHRAHEAARPARRAGAGGLPGIHHALLGRHAPAQCSAAGRERFGVTIRPIWAPTLCAAMALAGPALAQPAVTRQPVLEAGIGGGGGWLPDYPAAGQNHLQGLAFPYVIYRGEILRSDDRGVRSRFYSSEGIGLDLSFSGAFPSRSDDNKARRGMPDLDWQAEVGPSLRLTLWRDMDTPQRLNLELPVRAVFSTDLSSIHYRGITLSPELAWERLNLGGAGTRLRLGLGPIFATNRLMDYYYEVQPQYALPDRPAYNAKGGYLGTRLQFSYRLPLTERIAMVAGGRLENFSGARNDDSPLFRRDWNLSLALGFSWTLYRSEATVASTASPFD</sequence>
<evidence type="ECO:0000256" key="1">
    <source>
        <dbReference type="SAM" id="MobiDB-lite"/>
    </source>
</evidence>
<dbReference type="InterPro" id="IPR010583">
    <property type="entry name" value="MipA"/>
</dbReference>
<dbReference type="Pfam" id="PF06629">
    <property type="entry name" value="MipA"/>
    <property type="match status" value="1"/>
</dbReference>
<name>A0A3A9JLY2_9PROT</name>
<gene>
    <name evidence="2" type="ORF">D6Z83_02755</name>
    <name evidence="3" type="ORF">EBE87_10255</name>
</gene>
<comment type="caution">
    <text evidence="2">The sequence shown here is derived from an EMBL/GenBank/DDBJ whole genome shotgun (WGS) entry which is preliminary data.</text>
</comment>
<dbReference type="Proteomes" id="UP000278036">
    <property type="component" value="Unassembled WGS sequence"/>
</dbReference>
<dbReference type="AlphaFoldDB" id="A0A3A9JLY2"/>
<proteinExistence type="predicted"/>
<evidence type="ECO:0000313" key="4">
    <source>
        <dbReference type="Proteomes" id="UP000274097"/>
    </source>
</evidence>
<dbReference type="InParanoid" id="A0A3A9JLY2"/>
<feature type="region of interest" description="Disordered" evidence="1">
    <location>
        <begin position="1"/>
        <end position="28"/>
    </location>
</feature>
<evidence type="ECO:0000313" key="2">
    <source>
        <dbReference type="EMBL" id="RKK05783.1"/>
    </source>
</evidence>
<keyword evidence="4" id="KW-1185">Reference proteome</keyword>
<dbReference type="EMBL" id="RFLX01000006">
    <property type="protein sequence ID" value="RMI24997.1"/>
    <property type="molecule type" value="Genomic_DNA"/>
</dbReference>
<dbReference type="Proteomes" id="UP000274097">
    <property type="component" value="Unassembled WGS sequence"/>
</dbReference>
<accession>A0A3A9JLY2</accession>
<protein>
    <submittedName>
        <fullName evidence="2">MipA/OmpV family protein</fullName>
    </submittedName>
</protein>